<dbReference type="PANTHER" id="PTHR47546">
    <property type="entry name" value="S15/NS1, RNA-BINDING PROTEIN"/>
    <property type="match status" value="1"/>
</dbReference>
<keyword evidence="7" id="KW-1185">Reference proteome</keyword>
<dbReference type="GO" id="GO:0005840">
    <property type="term" value="C:ribosome"/>
    <property type="evidence" value="ECO:0007669"/>
    <property type="project" value="UniProtKB-KW"/>
</dbReference>
<dbReference type="AlphaFoldDB" id="A0ABD1I5Q4"/>
<evidence type="ECO:0000313" key="6">
    <source>
        <dbReference type="EMBL" id="KAL1564036.1"/>
    </source>
</evidence>
<comment type="caution">
    <text evidence="6">The sequence shown here is derived from an EMBL/GenBank/DDBJ whole genome shotgun (WGS) entry which is preliminary data.</text>
</comment>
<dbReference type="Gene3D" id="1.10.287.10">
    <property type="entry name" value="S15/NS1, RNA-binding"/>
    <property type="match status" value="1"/>
</dbReference>
<feature type="region of interest" description="Disordered" evidence="5">
    <location>
        <begin position="131"/>
        <end position="150"/>
    </location>
</feature>
<feature type="compositionally biased region" description="Basic and acidic residues" evidence="5">
    <location>
        <begin position="33"/>
        <end position="45"/>
    </location>
</feature>
<feature type="compositionally biased region" description="Polar residues" evidence="5">
    <location>
        <begin position="46"/>
        <end position="66"/>
    </location>
</feature>
<dbReference type="SUPFAM" id="SSF47060">
    <property type="entry name" value="S15/NS1 RNA-binding domain"/>
    <property type="match status" value="1"/>
</dbReference>
<feature type="region of interest" description="Disordered" evidence="5">
    <location>
        <begin position="31"/>
        <end position="94"/>
    </location>
</feature>
<evidence type="ECO:0000256" key="3">
    <source>
        <dbReference type="ARBA" id="ARBA00023274"/>
    </source>
</evidence>
<dbReference type="HAMAP" id="MF_01343_B">
    <property type="entry name" value="Ribosomal_uS15_B"/>
    <property type="match status" value="1"/>
</dbReference>
<evidence type="ECO:0000256" key="4">
    <source>
        <dbReference type="ARBA" id="ARBA00035250"/>
    </source>
</evidence>
<feature type="compositionally biased region" description="Low complexity" evidence="5">
    <location>
        <begin position="72"/>
        <end position="87"/>
    </location>
</feature>
<evidence type="ECO:0000256" key="5">
    <source>
        <dbReference type="SAM" id="MobiDB-lite"/>
    </source>
</evidence>
<gene>
    <name evidence="6" type="ORF">AAHA92_06441</name>
</gene>
<reference evidence="6 7" key="1">
    <citation type="submission" date="2024-06" db="EMBL/GenBank/DDBJ databases">
        <title>A chromosome level genome sequence of Diviner's sage (Salvia divinorum).</title>
        <authorList>
            <person name="Ford S.A."/>
            <person name="Ro D.-K."/>
            <person name="Ness R.W."/>
            <person name="Phillips M.A."/>
        </authorList>
    </citation>
    <scope>NUCLEOTIDE SEQUENCE [LARGE SCALE GENOMIC DNA]</scope>
    <source>
        <strain evidence="6">SAF-2024a</strain>
        <tissue evidence="6">Leaf</tissue>
    </source>
</reference>
<evidence type="ECO:0000256" key="2">
    <source>
        <dbReference type="ARBA" id="ARBA00022980"/>
    </source>
</evidence>
<dbReference type="Proteomes" id="UP001567538">
    <property type="component" value="Unassembled WGS sequence"/>
</dbReference>
<dbReference type="NCBIfam" id="TIGR00952">
    <property type="entry name" value="S15_bact"/>
    <property type="match status" value="1"/>
</dbReference>
<dbReference type="SMART" id="SM01387">
    <property type="entry name" value="Ribosomal_S15"/>
    <property type="match status" value="1"/>
</dbReference>
<dbReference type="InterPro" id="IPR005290">
    <property type="entry name" value="Ribosomal_uS15_bac-type"/>
</dbReference>
<dbReference type="InterPro" id="IPR009068">
    <property type="entry name" value="uS15_NS1_RNA-bd_sf"/>
</dbReference>
<dbReference type="EMBL" id="JBEAFC010000003">
    <property type="protein sequence ID" value="KAL1564036.1"/>
    <property type="molecule type" value="Genomic_DNA"/>
</dbReference>
<dbReference type="Pfam" id="PF00312">
    <property type="entry name" value="Ribosomal_S15"/>
    <property type="match status" value="1"/>
</dbReference>
<accession>A0ABD1I5Q4</accession>
<name>A0ABD1I5Q4_SALDI</name>
<keyword evidence="2" id="KW-0689">Ribosomal protein</keyword>
<dbReference type="GO" id="GO:0005737">
    <property type="term" value="C:cytoplasm"/>
    <property type="evidence" value="ECO:0007669"/>
    <property type="project" value="UniProtKB-ARBA"/>
</dbReference>
<protein>
    <recommendedName>
        <fullName evidence="4">Small ribosomal subunit protein uS15c</fullName>
    </recommendedName>
</protein>
<proteinExistence type="inferred from homology"/>
<dbReference type="InterPro" id="IPR000589">
    <property type="entry name" value="Ribosomal_uS15"/>
</dbReference>
<keyword evidence="3" id="KW-0687">Ribonucleoprotein</keyword>
<dbReference type="CDD" id="cd00353">
    <property type="entry name" value="Ribosomal_S15p_S13e"/>
    <property type="match status" value="1"/>
</dbReference>
<evidence type="ECO:0000256" key="1">
    <source>
        <dbReference type="ARBA" id="ARBA00008434"/>
    </source>
</evidence>
<comment type="similarity">
    <text evidence="1">Belongs to the universal ribosomal protein uS15 family.</text>
</comment>
<dbReference type="PANTHER" id="PTHR47546:SF3">
    <property type="entry name" value="30S RIBOSOMAL PROTEIN S15, CHLOROPLASTIC"/>
    <property type="match status" value="1"/>
</dbReference>
<sequence>MAAITKRLLHLRPTIHFSARPYLYPLRHFSSSSDRDDTPESEQSRTHSSVSSSLNDVRASLQNTPPTGRAQPPRSFSSGWSPSPSRSGSREEVSQLLSEFRALTAPPPPGSVDKYVSLHELYEKNIKSKGYRISDAPSSNGAGDGNRSFESISQRFSPFQPPRAADSGKKAVDSWSISKFTKDLRMKADLDGKLGAGSGGFVSPFSQKDGKGLGFGKVHDRSELGKRLQAMRPDKRKGKWFSLQEMSERLAKVREAQNKELGNRSGLPHGVAFGVVDGLLQMHKDSCQREKHKLLPVNINVLGSMGAALDEKIAGPPKDHLIEKYFHPDNMSSAEKLKLELKKVRDEFKMSESDCGSARVQVAQLTTKIKHLSSVLNKKDKHSTRGLLAMVQRRKKLLKYLRRTDWDSYCFVLSKLGLRDIPDVKA</sequence>
<dbReference type="GO" id="GO:1990904">
    <property type="term" value="C:ribonucleoprotein complex"/>
    <property type="evidence" value="ECO:0007669"/>
    <property type="project" value="UniProtKB-KW"/>
</dbReference>
<organism evidence="6 7">
    <name type="scientific">Salvia divinorum</name>
    <name type="common">Maria pastora</name>
    <name type="synonym">Diviner's sage</name>
    <dbReference type="NCBI Taxonomy" id="28513"/>
    <lineage>
        <taxon>Eukaryota</taxon>
        <taxon>Viridiplantae</taxon>
        <taxon>Streptophyta</taxon>
        <taxon>Embryophyta</taxon>
        <taxon>Tracheophyta</taxon>
        <taxon>Spermatophyta</taxon>
        <taxon>Magnoliopsida</taxon>
        <taxon>eudicotyledons</taxon>
        <taxon>Gunneridae</taxon>
        <taxon>Pentapetalae</taxon>
        <taxon>asterids</taxon>
        <taxon>lamiids</taxon>
        <taxon>Lamiales</taxon>
        <taxon>Lamiaceae</taxon>
        <taxon>Nepetoideae</taxon>
        <taxon>Mentheae</taxon>
        <taxon>Salviinae</taxon>
        <taxon>Salvia</taxon>
        <taxon>Salvia subgen. Calosphace</taxon>
    </lineage>
</organism>
<evidence type="ECO:0000313" key="7">
    <source>
        <dbReference type="Proteomes" id="UP001567538"/>
    </source>
</evidence>